<evidence type="ECO:0000259" key="15">
    <source>
        <dbReference type="Pfam" id="PF02749"/>
    </source>
</evidence>
<dbReference type="GO" id="GO:0034213">
    <property type="term" value="P:quinolinate catabolic process"/>
    <property type="evidence" value="ECO:0007669"/>
    <property type="project" value="TreeGrafter"/>
</dbReference>
<dbReference type="RefSeq" id="WP_012346937.1">
    <property type="nucleotide sequence ID" value="NC_010524.1"/>
</dbReference>
<feature type="binding site" evidence="13">
    <location>
        <position position="101"/>
    </location>
    <ligand>
        <name>substrate</name>
    </ligand>
</feature>
<keyword evidence="6" id="KW-0662">Pyridine nucleotide biosynthesis</keyword>
<keyword evidence="7 12" id="KW-0328">Glycosyltransferase</keyword>
<evidence type="ECO:0000256" key="4">
    <source>
        <dbReference type="ARBA" id="ARBA00011218"/>
    </source>
</evidence>
<comment type="function">
    <text evidence="1">Involved in the catabolism of quinolinic acid (QA).</text>
</comment>
<dbReference type="UniPathway" id="UPA00253">
    <property type="reaction ID" value="UER00331"/>
</dbReference>
<evidence type="ECO:0000256" key="6">
    <source>
        <dbReference type="ARBA" id="ARBA00022642"/>
    </source>
</evidence>
<dbReference type="InterPro" id="IPR022412">
    <property type="entry name" value="Quinolinate_PRibosylTrfase_N"/>
</dbReference>
<name>B1Y0R8_LEPCP</name>
<evidence type="ECO:0000256" key="12">
    <source>
        <dbReference type="PIRNR" id="PIRNR006250"/>
    </source>
</evidence>
<dbReference type="InterPro" id="IPR013785">
    <property type="entry name" value="Aldolase_TIM"/>
</dbReference>
<protein>
    <recommendedName>
        <fullName evidence="11">Probable nicotinate-nucleotide pyrophosphorylase [carboxylating]</fullName>
        <ecNumber evidence="5">2.4.2.19</ecNumber>
    </recommendedName>
    <alternativeName>
        <fullName evidence="9">Quinolinate phosphoribosyltransferase [decarboxylating]</fullName>
    </alternativeName>
</protein>
<proteinExistence type="inferred from homology"/>
<organism evidence="16 17">
    <name type="scientific">Leptothrix cholodnii (strain ATCC 51168 / LMG 8142 / SP-6)</name>
    <name type="common">Leptothrix discophora (strain SP-6)</name>
    <dbReference type="NCBI Taxonomy" id="395495"/>
    <lineage>
        <taxon>Bacteria</taxon>
        <taxon>Pseudomonadati</taxon>
        <taxon>Pseudomonadota</taxon>
        <taxon>Betaproteobacteria</taxon>
        <taxon>Burkholderiales</taxon>
        <taxon>Sphaerotilaceae</taxon>
        <taxon>Leptothrix</taxon>
    </lineage>
</organism>
<dbReference type="AlphaFoldDB" id="B1Y0R8"/>
<feature type="binding site" evidence="13">
    <location>
        <position position="197"/>
    </location>
    <ligand>
        <name>substrate</name>
    </ligand>
</feature>
<dbReference type="Pfam" id="PF01729">
    <property type="entry name" value="QRPTase_C"/>
    <property type="match status" value="1"/>
</dbReference>
<keyword evidence="17" id="KW-1185">Reference proteome</keyword>
<feature type="binding site" evidence="13">
    <location>
        <position position="168"/>
    </location>
    <ligand>
        <name>substrate</name>
    </ligand>
</feature>
<evidence type="ECO:0000313" key="16">
    <source>
        <dbReference type="EMBL" id="ACB34176.1"/>
    </source>
</evidence>
<dbReference type="Gene3D" id="3.20.20.70">
    <property type="entry name" value="Aldolase class I"/>
    <property type="match status" value="1"/>
</dbReference>
<evidence type="ECO:0000256" key="5">
    <source>
        <dbReference type="ARBA" id="ARBA00011944"/>
    </source>
</evidence>
<dbReference type="GO" id="GO:0009435">
    <property type="term" value="P:NAD+ biosynthetic process"/>
    <property type="evidence" value="ECO:0007669"/>
    <property type="project" value="UniProtKB-UniPathway"/>
</dbReference>
<evidence type="ECO:0000256" key="9">
    <source>
        <dbReference type="ARBA" id="ARBA00033102"/>
    </source>
</evidence>
<gene>
    <name evidence="16" type="ordered locus">Lcho_1909</name>
</gene>
<feature type="binding site" evidence="13">
    <location>
        <begin position="268"/>
        <end position="270"/>
    </location>
    <ligand>
        <name>substrate</name>
    </ligand>
</feature>
<evidence type="ECO:0000313" key="17">
    <source>
        <dbReference type="Proteomes" id="UP000001693"/>
    </source>
</evidence>
<evidence type="ECO:0000256" key="10">
    <source>
        <dbReference type="ARBA" id="ARBA00047445"/>
    </source>
</evidence>
<reference evidence="16 17" key="1">
    <citation type="submission" date="2008-03" db="EMBL/GenBank/DDBJ databases">
        <title>Complete sequence of Leptothrix cholodnii SP-6.</title>
        <authorList>
            <consortium name="US DOE Joint Genome Institute"/>
            <person name="Copeland A."/>
            <person name="Lucas S."/>
            <person name="Lapidus A."/>
            <person name="Glavina del Rio T."/>
            <person name="Dalin E."/>
            <person name="Tice H."/>
            <person name="Bruce D."/>
            <person name="Goodwin L."/>
            <person name="Pitluck S."/>
            <person name="Chertkov O."/>
            <person name="Brettin T."/>
            <person name="Detter J.C."/>
            <person name="Han C."/>
            <person name="Kuske C.R."/>
            <person name="Schmutz J."/>
            <person name="Larimer F."/>
            <person name="Land M."/>
            <person name="Hauser L."/>
            <person name="Kyrpides N."/>
            <person name="Lykidis A."/>
            <person name="Emerson D."/>
            <person name="Richardson P."/>
        </authorList>
    </citation>
    <scope>NUCLEOTIDE SEQUENCE [LARGE SCALE GENOMIC DNA]</scope>
    <source>
        <strain evidence="17">ATCC 51168 / LMG 8142 / SP-6</strain>
    </source>
</reference>
<feature type="binding site" evidence="13">
    <location>
        <begin position="247"/>
        <end position="249"/>
    </location>
    <ligand>
        <name>substrate</name>
    </ligand>
</feature>
<evidence type="ECO:0000256" key="3">
    <source>
        <dbReference type="ARBA" id="ARBA00009400"/>
    </source>
</evidence>
<dbReference type="HOGENOM" id="CLU_039622_0_1_4"/>
<dbReference type="SUPFAM" id="SSF54675">
    <property type="entry name" value="Nicotinate/Quinolinate PRTase N-terminal domain-like"/>
    <property type="match status" value="1"/>
</dbReference>
<feature type="domain" description="Quinolinate phosphoribosyl transferase C-terminal" evidence="14">
    <location>
        <begin position="114"/>
        <end position="283"/>
    </location>
</feature>
<dbReference type="STRING" id="395495.Lcho_1909"/>
<dbReference type="InterPro" id="IPR002638">
    <property type="entry name" value="Quinolinate_PRibosylTrfase_C"/>
</dbReference>
<dbReference type="NCBIfam" id="TIGR00078">
    <property type="entry name" value="nadC"/>
    <property type="match status" value="1"/>
</dbReference>
<feature type="binding site" evidence="13">
    <location>
        <position position="158"/>
    </location>
    <ligand>
        <name>substrate</name>
    </ligand>
</feature>
<dbReference type="InterPro" id="IPR004393">
    <property type="entry name" value="NadC"/>
</dbReference>
<comment type="similarity">
    <text evidence="3 12">Belongs to the NadC/ModD family.</text>
</comment>
<dbReference type="Gene3D" id="3.90.1170.20">
    <property type="entry name" value="Quinolinate phosphoribosyl transferase, N-terminal domain"/>
    <property type="match status" value="1"/>
</dbReference>
<dbReference type="EMBL" id="CP001013">
    <property type="protein sequence ID" value="ACB34176.1"/>
    <property type="molecule type" value="Genomic_DNA"/>
</dbReference>
<dbReference type="CDD" id="cd01572">
    <property type="entry name" value="QPRTase"/>
    <property type="match status" value="1"/>
</dbReference>
<dbReference type="OrthoDB" id="9782546at2"/>
<feature type="binding site" evidence="13">
    <location>
        <position position="218"/>
    </location>
    <ligand>
        <name>substrate</name>
    </ligand>
</feature>
<evidence type="ECO:0000256" key="1">
    <source>
        <dbReference type="ARBA" id="ARBA00003237"/>
    </source>
</evidence>
<keyword evidence="8 12" id="KW-0808">Transferase</keyword>
<accession>B1Y0R8</accession>
<dbReference type="EC" id="2.4.2.19" evidence="5"/>
<dbReference type="PANTHER" id="PTHR32179:SF3">
    <property type="entry name" value="NICOTINATE-NUCLEOTIDE PYROPHOSPHORYLASE [CARBOXYLATING]"/>
    <property type="match status" value="1"/>
</dbReference>
<dbReference type="InterPro" id="IPR027277">
    <property type="entry name" value="NadC/ModD"/>
</dbReference>
<comment type="subunit">
    <text evidence="4">Hexamer formed by 3 homodimers.</text>
</comment>
<evidence type="ECO:0000256" key="13">
    <source>
        <dbReference type="PIRSR" id="PIRSR006250-1"/>
    </source>
</evidence>
<dbReference type="PANTHER" id="PTHR32179">
    <property type="entry name" value="NICOTINATE-NUCLEOTIDE PYROPHOSPHORYLASE [CARBOXYLATING]"/>
    <property type="match status" value="1"/>
</dbReference>
<comment type="catalytic activity">
    <reaction evidence="10">
        <text>nicotinate beta-D-ribonucleotide + CO2 + diphosphate = quinolinate + 5-phospho-alpha-D-ribose 1-diphosphate + 2 H(+)</text>
        <dbReference type="Rhea" id="RHEA:12733"/>
        <dbReference type="ChEBI" id="CHEBI:15378"/>
        <dbReference type="ChEBI" id="CHEBI:16526"/>
        <dbReference type="ChEBI" id="CHEBI:29959"/>
        <dbReference type="ChEBI" id="CHEBI:33019"/>
        <dbReference type="ChEBI" id="CHEBI:57502"/>
        <dbReference type="ChEBI" id="CHEBI:58017"/>
        <dbReference type="EC" id="2.4.2.19"/>
    </reaction>
</comment>
<feature type="domain" description="Quinolinate phosphoribosyl transferase N-terminal" evidence="15">
    <location>
        <begin position="27"/>
        <end position="111"/>
    </location>
</feature>
<evidence type="ECO:0000256" key="11">
    <source>
        <dbReference type="ARBA" id="ARBA00069173"/>
    </source>
</evidence>
<dbReference type="InterPro" id="IPR037128">
    <property type="entry name" value="Quinolinate_PRibosylTase_N_sf"/>
</dbReference>
<dbReference type="GO" id="GO:0005737">
    <property type="term" value="C:cytoplasm"/>
    <property type="evidence" value="ECO:0007669"/>
    <property type="project" value="TreeGrafter"/>
</dbReference>
<evidence type="ECO:0000256" key="7">
    <source>
        <dbReference type="ARBA" id="ARBA00022676"/>
    </source>
</evidence>
<evidence type="ECO:0000259" key="14">
    <source>
        <dbReference type="Pfam" id="PF01729"/>
    </source>
</evidence>
<dbReference type="SUPFAM" id="SSF51690">
    <property type="entry name" value="Nicotinate/Quinolinate PRTase C-terminal domain-like"/>
    <property type="match status" value="1"/>
</dbReference>
<comment type="pathway">
    <text evidence="2">Cofactor biosynthesis; NAD(+) biosynthesis; nicotinate D-ribonucleotide from quinolinate: step 1/1.</text>
</comment>
<sequence>MTTAARLPADLALNVQIALAEDLGSGDVTALLVDPSQTASARIVSREAAVLCGQAWVDAVFRALQPGMRIDWAVPEGASVAPDQVVCLLSGSARALLTGERTALNFLQTLSGTATSVRRYVDAVLGTGTRIVDTRKTLPGLRNAQKYAVVCGGGLNHRIGLYDGILIKENHVSAAGGLREAIWQARALGLSVPLMTEAETLAEARIALDEDVDLLLVDDFELDDIRTAVALVREHRACGGKTLIEYSGGATLETVRALAETGVDRISVGAITKHLRALDLSMRFTASGE</sequence>
<dbReference type="KEGG" id="lch:Lcho_1909"/>
<dbReference type="GO" id="GO:0004514">
    <property type="term" value="F:nicotinate-nucleotide diphosphorylase (carboxylating) activity"/>
    <property type="evidence" value="ECO:0007669"/>
    <property type="project" value="UniProtKB-EC"/>
</dbReference>
<dbReference type="Proteomes" id="UP000001693">
    <property type="component" value="Chromosome"/>
</dbReference>
<dbReference type="FunFam" id="3.90.1170.20:FF:000001">
    <property type="entry name" value="Nicotinate-nucleotide diphosphorylase (Carboxylating)"/>
    <property type="match status" value="1"/>
</dbReference>
<dbReference type="eggNOG" id="COG0157">
    <property type="taxonomic scope" value="Bacteria"/>
</dbReference>
<dbReference type="InterPro" id="IPR036068">
    <property type="entry name" value="Nicotinate_pribotase-like_C"/>
</dbReference>
<dbReference type="Pfam" id="PF02749">
    <property type="entry name" value="QRPTase_N"/>
    <property type="match status" value="1"/>
</dbReference>
<feature type="binding site" evidence="13">
    <location>
        <begin position="134"/>
        <end position="136"/>
    </location>
    <ligand>
        <name>substrate</name>
    </ligand>
</feature>
<evidence type="ECO:0000256" key="2">
    <source>
        <dbReference type="ARBA" id="ARBA00004893"/>
    </source>
</evidence>
<evidence type="ECO:0000256" key="8">
    <source>
        <dbReference type="ARBA" id="ARBA00022679"/>
    </source>
</evidence>
<dbReference type="PIRSF" id="PIRSF006250">
    <property type="entry name" value="NadC_ModD"/>
    <property type="match status" value="1"/>
</dbReference>
<dbReference type="FunFam" id="3.20.20.70:FF:000030">
    <property type="entry name" value="Nicotinate-nucleotide pyrophosphorylase, carboxylating"/>
    <property type="match status" value="1"/>
</dbReference>